<keyword evidence="2" id="KW-1185">Reference proteome</keyword>
<dbReference type="Proteomes" id="UP001152888">
    <property type="component" value="Unassembled WGS sequence"/>
</dbReference>
<reference evidence="1" key="1">
    <citation type="submission" date="2022-03" db="EMBL/GenBank/DDBJ databases">
        <authorList>
            <person name="Sayadi A."/>
        </authorList>
    </citation>
    <scope>NUCLEOTIDE SEQUENCE</scope>
</reference>
<gene>
    <name evidence="1" type="ORF">ACAOBT_LOCUS7877</name>
</gene>
<protein>
    <submittedName>
        <fullName evidence="1">Uncharacterized protein</fullName>
    </submittedName>
</protein>
<organism evidence="1 2">
    <name type="scientific">Acanthoscelides obtectus</name>
    <name type="common">Bean weevil</name>
    <name type="synonym">Bruchus obtectus</name>
    <dbReference type="NCBI Taxonomy" id="200917"/>
    <lineage>
        <taxon>Eukaryota</taxon>
        <taxon>Metazoa</taxon>
        <taxon>Ecdysozoa</taxon>
        <taxon>Arthropoda</taxon>
        <taxon>Hexapoda</taxon>
        <taxon>Insecta</taxon>
        <taxon>Pterygota</taxon>
        <taxon>Neoptera</taxon>
        <taxon>Endopterygota</taxon>
        <taxon>Coleoptera</taxon>
        <taxon>Polyphaga</taxon>
        <taxon>Cucujiformia</taxon>
        <taxon>Chrysomeloidea</taxon>
        <taxon>Chrysomelidae</taxon>
        <taxon>Bruchinae</taxon>
        <taxon>Bruchini</taxon>
        <taxon>Acanthoscelides</taxon>
    </lineage>
</organism>
<dbReference type="AlphaFoldDB" id="A0A9P0K777"/>
<evidence type="ECO:0000313" key="2">
    <source>
        <dbReference type="Proteomes" id="UP001152888"/>
    </source>
</evidence>
<name>A0A9P0K777_ACAOB</name>
<feature type="non-terminal residue" evidence="1">
    <location>
        <position position="1"/>
    </location>
</feature>
<accession>A0A9P0K777</accession>
<dbReference type="EMBL" id="CAKOFQ010006753">
    <property type="protein sequence ID" value="CAH1968478.1"/>
    <property type="molecule type" value="Genomic_DNA"/>
</dbReference>
<evidence type="ECO:0000313" key="1">
    <source>
        <dbReference type="EMBL" id="CAH1968478.1"/>
    </source>
</evidence>
<comment type="caution">
    <text evidence="1">The sequence shown here is derived from an EMBL/GenBank/DDBJ whole genome shotgun (WGS) entry which is preliminary data.</text>
</comment>
<proteinExistence type="predicted"/>
<sequence>IIFSPKIPPYLVFFLSNTNNKNVAVCYRFKILTMNISIIYSRKHQLYYSLIKFAT</sequence>